<accession>A0A161WBE0</accession>
<evidence type="ECO:0000313" key="3">
    <source>
        <dbReference type="EMBL" id="KZN94834.1"/>
    </source>
</evidence>
<accession>A0A165WB72</accession>
<dbReference type="EMBL" id="CP017703">
    <property type="protein sequence ID" value="ASS91068.1"/>
    <property type="molecule type" value="Genomic_DNA"/>
</dbReference>
<protein>
    <submittedName>
        <fullName evidence="3">Uncharacterized protein</fullName>
    </submittedName>
</protein>
<evidence type="ECO:0000313" key="2">
    <source>
        <dbReference type="EMBL" id="ASS91068.1"/>
    </source>
</evidence>
<keyword evidence="4" id="KW-1185">Reference proteome</keyword>
<organism evidence="3 4">
    <name type="scientific">Aeribacillus pallidus</name>
    <dbReference type="NCBI Taxonomy" id="33936"/>
    <lineage>
        <taxon>Bacteria</taxon>
        <taxon>Bacillati</taxon>
        <taxon>Bacillota</taxon>
        <taxon>Bacilli</taxon>
        <taxon>Bacillales</taxon>
        <taxon>Bacillaceae</taxon>
        <taxon>Aeribacillus</taxon>
    </lineage>
</organism>
<dbReference type="KEGG" id="apak:AP3564_13305"/>
<dbReference type="OrthoDB" id="9987025at2"/>
<evidence type="ECO:0000313" key="4">
    <source>
        <dbReference type="Proteomes" id="UP000076476"/>
    </source>
</evidence>
<dbReference type="Proteomes" id="UP000076476">
    <property type="component" value="Unassembled WGS sequence"/>
</dbReference>
<gene>
    <name evidence="2" type="ORF">AP3564_13305</name>
    <name evidence="3" type="ORF">AZI98_17730</name>
</gene>
<evidence type="ECO:0000313" key="5">
    <source>
        <dbReference type="Proteomes" id="UP000214606"/>
    </source>
</evidence>
<name>A0A165WB72_9BACI</name>
<dbReference type="GeneID" id="301126029"/>
<reference evidence="2 5" key="2">
    <citation type="submission" date="2016-10" db="EMBL/GenBank/DDBJ databases">
        <title>The whole genome sequencing and assembly of Aeribacillus pallidus KCTC3564 strain.</title>
        <authorList>
            <person name="Lee Y.-J."/>
            <person name="Park M.-K."/>
            <person name="Yi H."/>
            <person name="Bahn Y.-S."/>
            <person name="Kim J.F."/>
            <person name="Lee D.-W."/>
        </authorList>
    </citation>
    <scope>NUCLEOTIDE SEQUENCE [LARGE SCALE GENOMIC DNA]</scope>
    <source>
        <strain evidence="2 5">KCTC3564</strain>
    </source>
</reference>
<dbReference type="RefSeq" id="WP_063389581.1">
    <property type="nucleotide sequence ID" value="NZ_CP017703.1"/>
</dbReference>
<feature type="coiled-coil region" evidence="1">
    <location>
        <begin position="13"/>
        <end position="47"/>
    </location>
</feature>
<dbReference type="EMBL" id="LWBR01000075">
    <property type="protein sequence ID" value="KZN94834.1"/>
    <property type="molecule type" value="Genomic_DNA"/>
</dbReference>
<dbReference type="AlphaFoldDB" id="A0A165WB72"/>
<reference evidence="3 4" key="1">
    <citation type="submission" date="2016-04" db="EMBL/GenBank/DDBJ databases">
        <title>Draft genome sequence of Aeribacillus pallidus 8m3 from petroleum reservoir.</title>
        <authorList>
            <person name="Poltaraus A.B."/>
            <person name="Nazina T.N."/>
            <person name="Tourova T.P."/>
            <person name="Malakho S.M."/>
            <person name="Korshunova A.V."/>
            <person name="Sokolova D.S."/>
        </authorList>
    </citation>
    <scope>NUCLEOTIDE SEQUENCE [LARGE SCALE GENOMIC DNA]</scope>
    <source>
        <strain evidence="3 4">8m3</strain>
    </source>
</reference>
<sequence>MNFEQAFNEFAYNRIEQALLNRQNRELKALYNELEEKLKKLGIAKNDCDDLKGTIYCLMDTQNLLVYRQALADVISFLIKLEETKAGTGQK</sequence>
<evidence type="ECO:0000256" key="1">
    <source>
        <dbReference type="SAM" id="Coils"/>
    </source>
</evidence>
<dbReference type="Proteomes" id="UP000214606">
    <property type="component" value="Chromosome"/>
</dbReference>
<dbReference type="STRING" id="33936.AZI98_17730"/>
<keyword evidence="1" id="KW-0175">Coiled coil</keyword>
<proteinExistence type="predicted"/>